<feature type="coiled-coil region" evidence="9">
    <location>
        <begin position="213"/>
        <end position="240"/>
    </location>
</feature>
<evidence type="ECO:0000256" key="10">
    <source>
        <dbReference type="SAM" id="MobiDB-lite"/>
    </source>
</evidence>
<feature type="compositionally biased region" description="Basic and acidic residues" evidence="10">
    <location>
        <begin position="472"/>
        <end position="489"/>
    </location>
</feature>
<dbReference type="EC" id="2.3.2.27" evidence="3"/>
<dbReference type="GO" id="GO:0045202">
    <property type="term" value="C:synapse"/>
    <property type="evidence" value="ECO:0007669"/>
    <property type="project" value="GOC"/>
</dbReference>
<evidence type="ECO:0000256" key="2">
    <source>
        <dbReference type="ARBA" id="ARBA00010938"/>
    </source>
</evidence>
<dbReference type="OrthoDB" id="7873042at2759"/>
<organism evidence="12 13">
    <name type="scientific">Dimorphilus gyrociliatus</name>
    <dbReference type="NCBI Taxonomy" id="2664684"/>
    <lineage>
        <taxon>Eukaryota</taxon>
        <taxon>Metazoa</taxon>
        <taxon>Spiralia</taxon>
        <taxon>Lophotrochozoa</taxon>
        <taxon>Annelida</taxon>
        <taxon>Polychaeta</taxon>
        <taxon>Polychaeta incertae sedis</taxon>
        <taxon>Dinophilidae</taxon>
        <taxon>Dimorphilus</taxon>
    </lineage>
</organism>
<dbReference type="EMBL" id="CAJFCJ010000006">
    <property type="protein sequence ID" value="CAD5116578.1"/>
    <property type="molecule type" value="Genomic_DNA"/>
</dbReference>
<proteinExistence type="inferred from homology"/>
<evidence type="ECO:0000313" key="12">
    <source>
        <dbReference type="EMBL" id="CAD5116578.1"/>
    </source>
</evidence>
<feature type="region of interest" description="Disordered" evidence="10">
    <location>
        <begin position="461"/>
        <end position="499"/>
    </location>
</feature>
<comment type="caution">
    <text evidence="12">The sequence shown here is derived from an EMBL/GenBank/DDBJ whole genome shotgun (WGS) entry which is preliminary data.</text>
</comment>
<dbReference type="InterPro" id="IPR050774">
    <property type="entry name" value="KCMF1/Dystrophin"/>
</dbReference>
<evidence type="ECO:0000256" key="3">
    <source>
        <dbReference type="ARBA" id="ARBA00012483"/>
    </source>
</evidence>
<evidence type="ECO:0000256" key="9">
    <source>
        <dbReference type="SAM" id="Coils"/>
    </source>
</evidence>
<dbReference type="InterPro" id="IPR008598">
    <property type="entry name" value="Di19_Zn-bd"/>
</dbReference>
<evidence type="ECO:0000256" key="1">
    <source>
        <dbReference type="ARBA" id="ARBA00000900"/>
    </source>
</evidence>
<dbReference type="CDD" id="cd02338">
    <property type="entry name" value="ZZ_PCMF_like"/>
    <property type="match status" value="1"/>
</dbReference>
<dbReference type="PANTHER" id="PTHR12268">
    <property type="entry name" value="E3 UBIQUITIN-PROTEIN LIGASE KCMF1"/>
    <property type="match status" value="1"/>
</dbReference>
<dbReference type="PROSITE" id="PS50135">
    <property type="entry name" value="ZF_ZZ_2"/>
    <property type="match status" value="1"/>
</dbReference>
<keyword evidence="13" id="KW-1185">Reference proteome</keyword>
<dbReference type="Proteomes" id="UP000549394">
    <property type="component" value="Unassembled WGS sequence"/>
</dbReference>
<dbReference type="GO" id="GO:0099536">
    <property type="term" value="P:synaptic signaling"/>
    <property type="evidence" value="ECO:0007669"/>
    <property type="project" value="TreeGrafter"/>
</dbReference>
<dbReference type="GO" id="GO:0061630">
    <property type="term" value="F:ubiquitin protein ligase activity"/>
    <property type="evidence" value="ECO:0007669"/>
    <property type="project" value="UniProtKB-EC"/>
</dbReference>
<evidence type="ECO:0000259" key="11">
    <source>
        <dbReference type="PROSITE" id="PS50135"/>
    </source>
</evidence>
<name>A0A7I8VJY3_9ANNE</name>
<evidence type="ECO:0000256" key="7">
    <source>
        <dbReference type="ARBA" id="ARBA00022833"/>
    </source>
</evidence>
<keyword evidence="5" id="KW-0479">Metal-binding</keyword>
<evidence type="ECO:0000256" key="6">
    <source>
        <dbReference type="ARBA" id="ARBA00022771"/>
    </source>
</evidence>
<dbReference type="InterPro" id="IPR000433">
    <property type="entry name" value="Znf_ZZ"/>
</dbReference>
<evidence type="ECO:0000313" key="13">
    <source>
        <dbReference type="Proteomes" id="UP000549394"/>
    </source>
</evidence>
<dbReference type="SUPFAM" id="SSF57850">
    <property type="entry name" value="RING/U-box"/>
    <property type="match status" value="1"/>
</dbReference>
<comment type="catalytic activity">
    <reaction evidence="1">
        <text>S-ubiquitinyl-[E2 ubiquitin-conjugating enzyme]-L-cysteine + [acceptor protein]-L-lysine = [E2 ubiquitin-conjugating enzyme]-L-cysteine + N(6)-ubiquitinyl-[acceptor protein]-L-lysine.</text>
        <dbReference type="EC" id="2.3.2.27"/>
    </reaction>
</comment>
<feature type="compositionally biased region" description="Polar residues" evidence="10">
    <location>
        <begin position="247"/>
        <end position="277"/>
    </location>
</feature>
<protein>
    <recommendedName>
        <fullName evidence="3">RING-type E3 ubiquitin transferase</fullName>
        <ecNumber evidence="3">2.3.2.27</ecNumber>
    </recommendedName>
</protein>
<dbReference type="PANTHER" id="PTHR12268:SF13">
    <property type="entry name" value="E3 UBIQUITIN-PROTEIN LIGASE KCMF1"/>
    <property type="match status" value="1"/>
</dbReference>
<evidence type="ECO:0000256" key="4">
    <source>
        <dbReference type="ARBA" id="ARBA00022679"/>
    </source>
</evidence>
<keyword evidence="9" id="KW-0175">Coiled coil</keyword>
<evidence type="ECO:0000256" key="5">
    <source>
        <dbReference type="ARBA" id="ARBA00022723"/>
    </source>
</evidence>
<feature type="domain" description="ZZ-type" evidence="11">
    <location>
        <begin position="5"/>
        <end position="61"/>
    </location>
</feature>
<gene>
    <name evidence="12" type="ORF">DGYR_LOCUS5184</name>
</gene>
<dbReference type="GO" id="GO:0005886">
    <property type="term" value="C:plasma membrane"/>
    <property type="evidence" value="ECO:0007669"/>
    <property type="project" value="TreeGrafter"/>
</dbReference>
<dbReference type="SMART" id="SM00291">
    <property type="entry name" value="ZnF_ZZ"/>
    <property type="match status" value="1"/>
</dbReference>
<dbReference type="Pfam" id="PF00569">
    <property type="entry name" value="ZZ"/>
    <property type="match status" value="1"/>
</dbReference>
<dbReference type="GO" id="GO:0008270">
    <property type="term" value="F:zinc ion binding"/>
    <property type="evidence" value="ECO:0007669"/>
    <property type="project" value="UniProtKB-KW"/>
</dbReference>
<sequence>MTSRHEGVSCDACLKSNFKGKRYKCLKCYDFDLCASCFENSAASPRHTPDHPMQCILTKADLELYFGGEIMPHDQAVSFTCPYCGRFGFTDINLHDHVSNEHAEAGNEVVCPICASQPGGDPNHVTDDFTSHLAVEHRAPKEFEEPLSGIRHMRRIPHSTRGIGRGRRSTSNTGPFQANFSTLTAAARDASNFDPIAELLSQLSTVRGRGTPAHSVSSRLQQLEMQLQTTRQQLERLPRRMDRMSEPQVNVPPQSTFNRGTFSNPPPQSNNVSQTPEMSMTKFSLPLDVEVASDPSIAQEKTSQSVTEKSKFLLEKLSNSDLSEQERATLEEEASAASLYIEELLLSSINTHITHFSDDDDSLLSFSSTEELRGMLPGTVRWDSDESEEKFRYEYSLKKRKRRRKKKARGSIKVICSDDEEKSIEKGYESKQEVYKENDLEPVLDRDGNVDKCTADNMQLDVGHLESNGAESLRENPHRTVKGHHEAWTDRNQSSNSSS</sequence>
<dbReference type="Gene3D" id="3.30.60.90">
    <property type="match status" value="1"/>
</dbReference>
<comment type="similarity">
    <text evidence="2">Belongs to the KCMF1 family.</text>
</comment>
<reference evidence="12 13" key="1">
    <citation type="submission" date="2020-08" db="EMBL/GenBank/DDBJ databases">
        <authorList>
            <person name="Hejnol A."/>
        </authorList>
    </citation>
    <scope>NUCLEOTIDE SEQUENCE [LARGE SCALE GENOMIC DNA]</scope>
</reference>
<dbReference type="Pfam" id="PF05605">
    <property type="entry name" value="zf-Di19"/>
    <property type="match status" value="1"/>
</dbReference>
<evidence type="ECO:0000256" key="8">
    <source>
        <dbReference type="PROSITE-ProRule" id="PRU00228"/>
    </source>
</evidence>
<keyword evidence="6 8" id="KW-0863">Zinc-finger</keyword>
<dbReference type="InterPro" id="IPR043145">
    <property type="entry name" value="Znf_ZZ_sf"/>
</dbReference>
<keyword evidence="4" id="KW-0808">Transferase</keyword>
<dbReference type="PROSITE" id="PS01357">
    <property type="entry name" value="ZF_ZZ_1"/>
    <property type="match status" value="1"/>
</dbReference>
<keyword evidence="7" id="KW-0862">Zinc</keyword>
<dbReference type="AlphaFoldDB" id="A0A7I8VJY3"/>
<feature type="compositionally biased region" description="Polar residues" evidence="10">
    <location>
        <begin position="490"/>
        <end position="499"/>
    </location>
</feature>
<feature type="region of interest" description="Disordered" evidence="10">
    <location>
        <begin position="246"/>
        <end position="277"/>
    </location>
</feature>
<accession>A0A7I8VJY3</accession>